<dbReference type="OrthoDB" id="10251371at2759"/>
<dbReference type="CDD" id="cd15845">
    <property type="entry name" value="SNARE_syntaxin16"/>
    <property type="match status" value="1"/>
</dbReference>
<keyword evidence="6 11" id="KW-1133">Transmembrane helix</keyword>
<evidence type="ECO:0000313" key="13">
    <source>
        <dbReference type="EMBL" id="PNS15250.1"/>
    </source>
</evidence>
<dbReference type="EMBL" id="NKHZ01000080">
    <property type="protein sequence ID" value="PNS15250.1"/>
    <property type="molecule type" value="Genomic_DNA"/>
</dbReference>
<keyword evidence="3" id="KW-0813">Transport</keyword>
<reference evidence="13 14" key="1">
    <citation type="submission" date="2017-06" db="EMBL/GenBank/DDBJ databases">
        <title>Draft genome sequence of a variant of Elsinoe murrayae.</title>
        <authorList>
            <person name="Cheng Q."/>
        </authorList>
    </citation>
    <scope>NUCLEOTIDE SEQUENCE [LARGE SCALE GENOMIC DNA]</scope>
    <source>
        <strain evidence="13 14">CQ-2017a</strain>
    </source>
</reference>
<dbReference type="Pfam" id="PF05739">
    <property type="entry name" value="SNARE"/>
    <property type="match status" value="1"/>
</dbReference>
<evidence type="ECO:0000256" key="9">
    <source>
        <dbReference type="ARBA" id="ARBA00023136"/>
    </source>
</evidence>
<dbReference type="Proteomes" id="UP000243797">
    <property type="component" value="Unassembled WGS sequence"/>
</dbReference>
<feature type="domain" description="T-SNARE coiled-coil homology" evidence="12">
    <location>
        <begin position="238"/>
        <end position="300"/>
    </location>
</feature>
<dbReference type="GO" id="GO:0031201">
    <property type="term" value="C:SNARE complex"/>
    <property type="evidence" value="ECO:0007669"/>
    <property type="project" value="TreeGrafter"/>
</dbReference>
<comment type="similarity">
    <text evidence="2">Belongs to the syntaxin family.</text>
</comment>
<dbReference type="GO" id="GO:0005484">
    <property type="term" value="F:SNAP receptor activity"/>
    <property type="evidence" value="ECO:0007669"/>
    <property type="project" value="InterPro"/>
</dbReference>
<evidence type="ECO:0000256" key="2">
    <source>
        <dbReference type="ARBA" id="ARBA00009063"/>
    </source>
</evidence>
<comment type="subcellular location">
    <subcellularLocation>
        <location evidence="1">Golgi apparatus membrane</location>
        <topology evidence="1">Single-pass type IV membrane protein</topology>
    </subcellularLocation>
</comment>
<name>A0A2K1QK41_9PEZI</name>
<dbReference type="FunFam" id="1.20.58.70:FF:000021">
    <property type="entry name" value="SNARE complex subunit (Tlg2)"/>
    <property type="match status" value="1"/>
</dbReference>
<evidence type="ECO:0000313" key="14">
    <source>
        <dbReference type="Proteomes" id="UP000243797"/>
    </source>
</evidence>
<dbReference type="GO" id="GO:0000149">
    <property type="term" value="F:SNARE binding"/>
    <property type="evidence" value="ECO:0007669"/>
    <property type="project" value="TreeGrafter"/>
</dbReference>
<protein>
    <submittedName>
        <fullName evidence="13">t-SNARE affecting a late Golgi compartment protein 2</fullName>
    </submittedName>
</protein>
<dbReference type="Gene3D" id="1.20.58.70">
    <property type="match status" value="1"/>
</dbReference>
<dbReference type="FunCoup" id="A0A2K1QK41">
    <property type="interactions" value="724"/>
</dbReference>
<evidence type="ECO:0000256" key="3">
    <source>
        <dbReference type="ARBA" id="ARBA00022448"/>
    </source>
</evidence>
<evidence type="ECO:0000256" key="1">
    <source>
        <dbReference type="ARBA" id="ARBA00004409"/>
    </source>
</evidence>
<dbReference type="PANTHER" id="PTHR19957:SF83">
    <property type="entry name" value="SYNTAXIN-16"/>
    <property type="match status" value="1"/>
</dbReference>
<dbReference type="STRING" id="2082308.A0A2K1QK41"/>
<evidence type="ECO:0000256" key="8">
    <source>
        <dbReference type="ARBA" id="ARBA00023054"/>
    </source>
</evidence>
<evidence type="ECO:0000256" key="4">
    <source>
        <dbReference type="ARBA" id="ARBA00022692"/>
    </source>
</evidence>
<dbReference type="InParanoid" id="A0A2K1QK41"/>
<dbReference type="SMART" id="SM00397">
    <property type="entry name" value="t_SNARE"/>
    <property type="match status" value="1"/>
</dbReference>
<keyword evidence="14" id="KW-1185">Reference proteome</keyword>
<dbReference type="InterPro" id="IPR010989">
    <property type="entry name" value="SNARE"/>
</dbReference>
<dbReference type="InterPro" id="IPR045242">
    <property type="entry name" value="Syntaxin"/>
</dbReference>
<evidence type="ECO:0000256" key="5">
    <source>
        <dbReference type="ARBA" id="ARBA00022927"/>
    </source>
</evidence>
<dbReference type="InterPro" id="IPR000727">
    <property type="entry name" value="T_SNARE_dom"/>
</dbReference>
<feature type="transmembrane region" description="Helical" evidence="11">
    <location>
        <begin position="312"/>
        <end position="329"/>
    </location>
</feature>
<keyword evidence="4 11" id="KW-0812">Transmembrane</keyword>
<feature type="region of interest" description="Disordered" evidence="10">
    <location>
        <begin position="21"/>
        <end position="42"/>
    </location>
</feature>
<proteinExistence type="inferred from homology"/>
<evidence type="ECO:0000259" key="12">
    <source>
        <dbReference type="PROSITE" id="PS50192"/>
    </source>
</evidence>
<evidence type="ECO:0000256" key="6">
    <source>
        <dbReference type="ARBA" id="ARBA00022989"/>
    </source>
</evidence>
<organism evidence="13 14">
    <name type="scientific">Sphaceloma murrayae</name>
    <dbReference type="NCBI Taxonomy" id="2082308"/>
    <lineage>
        <taxon>Eukaryota</taxon>
        <taxon>Fungi</taxon>
        <taxon>Dikarya</taxon>
        <taxon>Ascomycota</taxon>
        <taxon>Pezizomycotina</taxon>
        <taxon>Dothideomycetes</taxon>
        <taxon>Dothideomycetidae</taxon>
        <taxon>Myriangiales</taxon>
        <taxon>Elsinoaceae</taxon>
        <taxon>Sphaceloma</taxon>
    </lineage>
</organism>
<sequence>MWRDRTNLYISYRQSYAHHPAKKTKFSPSSRTYPENGSANEETQGLMSAAAFDDSGDAIIEMDLLPPRWLDIRDEVSDKLDEVTKNMTTLEKLHQKHVLPGFDDESVKKKEEREIEAMTQSITRGFQSCQASIKRIDGMVREAHSSGNITRAEETMAQNLKISLATRVGDISALFRKKQSAYLKKMRALGGIESPFDRASTPLNPYTDPSLMETESDRASAQGTILQTKQKQRQGLQDTTIQQREREIEQIAQGIIDLANIFQDLQTMVIDQGTMLDRIDYNVEKMATEVKEADKELTIATGYQKKSTKRKIILLLVLLVVGMFILILVKPKRTNEPAPSNPEERPVPVGIPPTILRGNPFSLDEAGVADVIRRDWRRRRKANIEPFE</sequence>
<keyword evidence="5" id="KW-0653">Protein transport</keyword>
<feature type="compositionally biased region" description="Polar residues" evidence="10">
    <location>
        <begin position="26"/>
        <end position="42"/>
    </location>
</feature>
<evidence type="ECO:0000256" key="10">
    <source>
        <dbReference type="SAM" id="MobiDB-lite"/>
    </source>
</evidence>
<accession>A0A2K1QK41</accession>
<comment type="caution">
    <text evidence="13">The sequence shown here is derived from an EMBL/GenBank/DDBJ whole genome shotgun (WGS) entry which is preliminary data.</text>
</comment>
<dbReference type="InterPro" id="IPR006012">
    <property type="entry name" value="Syntaxin/epimorphin_CS"/>
</dbReference>
<evidence type="ECO:0000256" key="11">
    <source>
        <dbReference type="SAM" id="Phobius"/>
    </source>
</evidence>
<dbReference type="PANTHER" id="PTHR19957">
    <property type="entry name" value="SYNTAXIN"/>
    <property type="match status" value="1"/>
</dbReference>
<dbReference type="SUPFAM" id="SSF47661">
    <property type="entry name" value="t-snare proteins"/>
    <property type="match status" value="1"/>
</dbReference>
<keyword evidence="8" id="KW-0175">Coiled coil</keyword>
<dbReference type="GO" id="GO:0048278">
    <property type="term" value="P:vesicle docking"/>
    <property type="evidence" value="ECO:0007669"/>
    <property type="project" value="TreeGrafter"/>
</dbReference>
<dbReference type="GO" id="GO:0006886">
    <property type="term" value="P:intracellular protein transport"/>
    <property type="evidence" value="ECO:0007669"/>
    <property type="project" value="InterPro"/>
</dbReference>
<keyword evidence="7" id="KW-0333">Golgi apparatus</keyword>
<dbReference type="GO" id="GO:0006906">
    <property type="term" value="P:vesicle fusion"/>
    <property type="evidence" value="ECO:0007669"/>
    <property type="project" value="TreeGrafter"/>
</dbReference>
<evidence type="ECO:0000256" key="7">
    <source>
        <dbReference type="ARBA" id="ARBA00023034"/>
    </source>
</evidence>
<dbReference type="PROSITE" id="PS50192">
    <property type="entry name" value="T_SNARE"/>
    <property type="match status" value="1"/>
</dbReference>
<dbReference type="GO" id="GO:0000139">
    <property type="term" value="C:Golgi membrane"/>
    <property type="evidence" value="ECO:0007669"/>
    <property type="project" value="UniProtKB-SubCell"/>
</dbReference>
<dbReference type="PROSITE" id="PS00914">
    <property type="entry name" value="SYNTAXIN"/>
    <property type="match status" value="1"/>
</dbReference>
<dbReference type="AlphaFoldDB" id="A0A2K1QK41"/>
<keyword evidence="9 11" id="KW-0472">Membrane</keyword>
<gene>
    <name evidence="13" type="ORF">CAC42_8251</name>
</gene>